<dbReference type="OrthoDB" id="9803889at2"/>
<keyword evidence="3 6" id="KW-0547">Nucleotide-binding</keyword>
<dbReference type="HOGENOM" id="CLU_040267_0_0_0"/>
<evidence type="ECO:0000256" key="2">
    <source>
        <dbReference type="ARBA" id="ARBA00022705"/>
    </source>
</evidence>
<dbReference type="EMBL" id="CM001377">
    <property type="protein sequence ID" value="EHM09192.1"/>
    <property type="molecule type" value="Genomic_DNA"/>
</dbReference>
<evidence type="ECO:0000256" key="4">
    <source>
        <dbReference type="ARBA" id="ARBA00022840"/>
    </source>
</evidence>
<keyword evidence="1 6" id="KW-0963">Cytoplasm</keyword>
<dbReference type="PANTHER" id="PTHR32182">
    <property type="entry name" value="DNA REPLICATION AND REPAIR PROTEIN RECF"/>
    <property type="match status" value="1"/>
</dbReference>
<accession>H0UMP7</accession>
<dbReference type="SUPFAM" id="SSF52540">
    <property type="entry name" value="P-loop containing nucleoside triphosphate hydrolases"/>
    <property type="match status" value="1"/>
</dbReference>
<keyword evidence="6" id="KW-0227">DNA damage</keyword>
<reference evidence="8 9" key="1">
    <citation type="submission" date="2011-10" db="EMBL/GenBank/DDBJ databases">
        <title>The Noncontiguous Finished genome of Thermanaerovibrio velox DSM 12556.</title>
        <authorList>
            <consortium name="US DOE Joint Genome Institute (JGI-PGF)"/>
            <person name="Lucas S."/>
            <person name="Copeland A."/>
            <person name="Lapidus A."/>
            <person name="Glavina del Rio T."/>
            <person name="Dalin E."/>
            <person name="Tice H."/>
            <person name="Bruce D."/>
            <person name="Goodwin L."/>
            <person name="Pitluck S."/>
            <person name="Peters L."/>
            <person name="Mikhailova N."/>
            <person name="Teshima H."/>
            <person name="Kyrpides N."/>
            <person name="Mavromatis K."/>
            <person name="Ivanova N."/>
            <person name="Markowitz V."/>
            <person name="Cheng J.-F."/>
            <person name="Hugenholtz P."/>
            <person name="Woyke T."/>
            <person name="Wu D."/>
            <person name="Spring S."/>
            <person name="Brambilla E.-M."/>
            <person name="Klenk H.-P."/>
            <person name="Eisen J.A."/>
        </authorList>
    </citation>
    <scope>NUCLEOTIDE SEQUENCE [LARGE SCALE GENOMIC DNA]</scope>
    <source>
        <strain evidence="8 9">DSM 12556</strain>
    </source>
</reference>
<organism evidence="8 9">
    <name type="scientific">Thermanaerovibrio velox DSM 12556</name>
    <dbReference type="NCBI Taxonomy" id="926567"/>
    <lineage>
        <taxon>Bacteria</taxon>
        <taxon>Thermotogati</taxon>
        <taxon>Synergistota</taxon>
        <taxon>Synergistia</taxon>
        <taxon>Synergistales</taxon>
        <taxon>Synergistaceae</taxon>
        <taxon>Thermanaerovibrio</taxon>
    </lineage>
</organism>
<dbReference type="Gene3D" id="1.20.1050.90">
    <property type="entry name" value="RecF/RecN/SMC, N-terminal domain"/>
    <property type="match status" value="1"/>
</dbReference>
<keyword evidence="5 6" id="KW-0238">DNA-binding</keyword>
<keyword evidence="2 6" id="KW-0235">DNA replication</keyword>
<dbReference type="GO" id="GO:0003697">
    <property type="term" value="F:single-stranded DNA binding"/>
    <property type="evidence" value="ECO:0007669"/>
    <property type="project" value="UniProtKB-UniRule"/>
</dbReference>
<dbReference type="InterPro" id="IPR003395">
    <property type="entry name" value="RecF/RecN/SMC_N"/>
</dbReference>
<dbReference type="GO" id="GO:0006302">
    <property type="term" value="P:double-strand break repair"/>
    <property type="evidence" value="ECO:0007669"/>
    <property type="project" value="TreeGrafter"/>
</dbReference>
<evidence type="ECO:0000256" key="3">
    <source>
        <dbReference type="ARBA" id="ARBA00022741"/>
    </source>
</evidence>
<dbReference type="AlphaFoldDB" id="H0UMP7"/>
<feature type="domain" description="RecF/RecN/SMC N-terminal" evidence="7">
    <location>
        <begin position="4"/>
        <end position="334"/>
    </location>
</feature>
<dbReference type="InterPro" id="IPR042174">
    <property type="entry name" value="RecF_2"/>
</dbReference>
<dbReference type="GO" id="GO:0005737">
    <property type="term" value="C:cytoplasm"/>
    <property type="evidence" value="ECO:0007669"/>
    <property type="project" value="UniProtKB-SubCell"/>
</dbReference>
<dbReference type="NCBIfam" id="TIGR00611">
    <property type="entry name" value="recf"/>
    <property type="match status" value="1"/>
</dbReference>
<evidence type="ECO:0000256" key="1">
    <source>
        <dbReference type="ARBA" id="ARBA00022490"/>
    </source>
</evidence>
<evidence type="ECO:0000313" key="8">
    <source>
        <dbReference type="EMBL" id="EHM09192.1"/>
    </source>
</evidence>
<proteinExistence type="inferred from homology"/>
<keyword evidence="6" id="KW-0234">DNA repair</keyword>
<dbReference type="Proteomes" id="UP000005730">
    <property type="component" value="Chromosome"/>
</dbReference>
<dbReference type="GO" id="GO:0000731">
    <property type="term" value="P:DNA synthesis involved in DNA repair"/>
    <property type="evidence" value="ECO:0007669"/>
    <property type="project" value="TreeGrafter"/>
</dbReference>
<dbReference type="InterPro" id="IPR001238">
    <property type="entry name" value="DNA-binding_RecF"/>
</dbReference>
<dbReference type="Gene3D" id="3.40.50.300">
    <property type="entry name" value="P-loop containing nucleotide triphosphate hydrolases"/>
    <property type="match status" value="1"/>
</dbReference>
<dbReference type="STRING" id="926567.TheveDRAFT_0003"/>
<keyword evidence="9" id="KW-1185">Reference proteome</keyword>
<dbReference type="GO" id="GO:0005524">
    <property type="term" value="F:ATP binding"/>
    <property type="evidence" value="ECO:0007669"/>
    <property type="project" value="UniProtKB-UniRule"/>
</dbReference>
<dbReference type="GO" id="GO:0009432">
    <property type="term" value="P:SOS response"/>
    <property type="evidence" value="ECO:0007669"/>
    <property type="project" value="UniProtKB-UniRule"/>
</dbReference>
<keyword evidence="6" id="KW-0742">SOS response</keyword>
<evidence type="ECO:0000256" key="5">
    <source>
        <dbReference type="ARBA" id="ARBA00023125"/>
    </source>
</evidence>
<evidence type="ECO:0000259" key="7">
    <source>
        <dbReference type="Pfam" id="PF02463"/>
    </source>
</evidence>
<dbReference type="Pfam" id="PF02463">
    <property type="entry name" value="SMC_N"/>
    <property type="match status" value="1"/>
</dbReference>
<dbReference type="GO" id="GO:0006260">
    <property type="term" value="P:DNA replication"/>
    <property type="evidence" value="ECO:0007669"/>
    <property type="project" value="UniProtKB-UniRule"/>
</dbReference>
<gene>
    <name evidence="6" type="primary">recF</name>
    <name evidence="8" type="ORF">TheveDRAFT_0003</name>
</gene>
<evidence type="ECO:0000313" key="9">
    <source>
        <dbReference type="Proteomes" id="UP000005730"/>
    </source>
</evidence>
<protein>
    <recommendedName>
        <fullName evidence="6">DNA replication and repair protein RecF</fullName>
    </recommendedName>
</protein>
<dbReference type="eggNOG" id="COG1195">
    <property type="taxonomic scope" value="Bacteria"/>
</dbReference>
<keyword evidence="4 6" id="KW-0067">ATP-binding</keyword>
<dbReference type="PANTHER" id="PTHR32182:SF0">
    <property type="entry name" value="DNA REPLICATION AND REPAIR PROTEIN RECF"/>
    <property type="match status" value="1"/>
</dbReference>
<name>H0UMP7_9BACT</name>
<dbReference type="InterPro" id="IPR027417">
    <property type="entry name" value="P-loop_NTPase"/>
</dbReference>
<dbReference type="HAMAP" id="MF_00365">
    <property type="entry name" value="RecF"/>
    <property type="match status" value="1"/>
</dbReference>
<comment type="function">
    <text evidence="6">The RecF protein is involved in DNA metabolism; it is required for DNA replication and normal SOS inducibility. RecF binds preferentially to single-stranded, linear DNA. It also seems to bind ATP.</text>
</comment>
<evidence type="ECO:0000256" key="6">
    <source>
        <dbReference type="HAMAP-Rule" id="MF_00365"/>
    </source>
</evidence>
<sequence>MRFKSIKLYNYRNLKDQALGLSGGLNIFSGPNGAGKTNLLEAFCVCSGWGAFDRTSRVVRIGSPMGAVRCEAEGEEDLACAVRLSGRASLRLNGERASGWDVRSRMPVLAFLPENLTMVEGPPSCRRRLMDLVCAICYPDYAKALHRYGRALRQRTASLRSMKREVYTLRLMAAEAAVIWASRISVGGLLTESSVRWAGKLGIPVEADLSCQMAVRSRWDVGRRPFLSQEEVFNLMMGGLEVERRLMRPPVGPHRDDLRLTSRGREASWALSRGQRRRLSYALVMGAAETVLRVTGRSPVVVLDEVFSELDGEGRRSLFLGLRELSCQVLASTAEDLSSLGLREFLGPGSADGWALYRVEDGSVAPLQELEQEDLG</sequence>
<dbReference type="RefSeq" id="WP_006582683.1">
    <property type="nucleotide sequence ID" value="NZ_CM001377.1"/>
</dbReference>
<comment type="similarity">
    <text evidence="6">Belongs to the RecF family.</text>
</comment>
<feature type="binding site" evidence="6">
    <location>
        <begin position="30"/>
        <end position="37"/>
    </location>
    <ligand>
        <name>ATP</name>
        <dbReference type="ChEBI" id="CHEBI:30616"/>
    </ligand>
</feature>
<comment type="subcellular location">
    <subcellularLocation>
        <location evidence="6">Cytoplasm</location>
    </subcellularLocation>
</comment>